<evidence type="ECO:0000256" key="4">
    <source>
        <dbReference type="ARBA" id="ARBA00023136"/>
    </source>
</evidence>
<dbReference type="Pfam" id="PF14322">
    <property type="entry name" value="SusD-like_3"/>
    <property type="match status" value="1"/>
</dbReference>
<comment type="caution">
    <text evidence="9">The sequence shown here is derived from an EMBL/GenBank/DDBJ whole genome shotgun (WGS) entry which is preliminary data.</text>
</comment>
<accession>A0A840EHW8</accession>
<dbReference type="Pfam" id="PF07980">
    <property type="entry name" value="SusD_RagB"/>
    <property type="match status" value="1"/>
</dbReference>
<dbReference type="InterPro" id="IPR012944">
    <property type="entry name" value="SusD_RagB_dom"/>
</dbReference>
<gene>
    <name evidence="9" type="ORF">GGR32_001203</name>
</gene>
<protein>
    <recommendedName>
        <fullName evidence="11">RagB/SusD family nutrient uptake outer membrane protein</fullName>
    </recommendedName>
</protein>
<organism evidence="9 10">
    <name type="scientific">Mesonia hippocampi</name>
    <dbReference type="NCBI Taxonomy" id="1628250"/>
    <lineage>
        <taxon>Bacteria</taxon>
        <taxon>Pseudomonadati</taxon>
        <taxon>Bacteroidota</taxon>
        <taxon>Flavobacteriia</taxon>
        <taxon>Flavobacteriales</taxon>
        <taxon>Flavobacteriaceae</taxon>
        <taxon>Mesonia</taxon>
    </lineage>
</organism>
<dbReference type="PROSITE" id="PS51257">
    <property type="entry name" value="PROKAR_LIPOPROTEIN"/>
    <property type="match status" value="1"/>
</dbReference>
<dbReference type="InterPro" id="IPR011990">
    <property type="entry name" value="TPR-like_helical_dom_sf"/>
</dbReference>
<feature type="domain" description="RagB/SusD" evidence="7">
    <location>
        <begin position="275"/>
        <end position="462"/>
    </location>
</feature>
<evidence type="ECO:0000313" key="9">
    <source>
        <dbReference type="EMBL" id="MBB4118912.1"/>
    </source>
</evidence>
<dbReference type="InterPro" id="IPR033985">
    <property type="entry name" value="SusD-like_N"/>
</dbReference>
<keyword evidence="4" id="KW-0472">Membrane</keyword>
<keyword evidence="3 6" id="KW-0732">Signal</keyword>
<evidence type="ECO:0000313" key="10">
    <source>
        <dbReference type="Proteomes" id="UP000553034"/>
    </source>
</evidence>
<feature type="signal peptide" evidence="6">
    <location>
        <begin position="1"/>
        <end position="22"/>
    </location>
</feature>
<evidence type="ECO:0008006" key="11">
    <source>
        <dbReference type="Google" id="ProtNLM"/>
    </source>
</evidence>
<name>A0A840EHW8_9FLAO</name>
<keyword evidence="5" id="KW-0998">Cell outer membrane</keyword>
<comment type="subcellular location">
    <subcellularLocation>
        <location evidence="1">Cell outer membrane</location>
    </subcellularLocation>
</comment>
<dbReference type="RefSeq" id="WP_183477271.1">
    <property type="nucleotide sequence ID" value="NZ_JACIFO010000004.1"/>
</dbReference>
<evidence type="ECO:0000259" key="7">
    <source>
        <dbReference type="Pfam" id="PF07980"/>
    </source>
</evidence>
<evidence type="ECO:0000256" key="5">
    <source>
        <dbReference type="ARBA" id="ARBA00023237"/>
    </source>
</evidence>
<dbReference type="Proteomes" id="UP000553034">
    <property type="component" value="Unassembled WGS sequence"/>
</dbReference>
<evidence type="ECO:0000259" key="8">
    <source>
        <dbReference type="Pfam" id="PF14322"/>
    </source>
</evidence>
<evidence type="ECO:0000256" key="6">
    <source>
        <dbReference type="SAM" id="SignalP"/>
    </source>
</evidence>
<sequence>MKNYIYKIAIAATLGLSFVACSDDFLDDPKPSDVVSEDVVFATRGGAETFMSGIIRNTRGQYVANAHDAGGLNSIYYARTVKGNDIIQAPTWFLSDYAHENREANYRRTSFTWRFSYEIINQLNVFIEGVENSQLSEEDKNNLKGQGLAMRAFYYFQLALEFQHTYTYDSSLPTLPIYKKTNEDAKDLSTMQEVYDFIIDDLTTAIPLLDESRLDKSYINVNVANAILARVYQTTHNWQGVEAAANAAYGGSPSAVLAPSTYASGFNDMSNTEWIWGLAQYSDQSNYYYGAPAAQADHQNPSYNGTYINANFVNKFSNSDVRKLFATKGTAGTWQEFVTTKFTFTFDADVALIRTPEMILAEAEAINRQGGRDTEAQNLLFAVQSSRDPNAVASGNTGDALLDEILLERRKELYGEMGVEWFDAKRYRKGITRDSNHRVVVDLTPDDVKFILKIPQVEIDSNDNFDASVNANK</sequence>
<feature type="domain" description="SusD-like N-terminal" evidence="8">
    <location>
        <begin position="53"/>
        <end position="232"/>
    </location>
</feature>
<evidence type="ECO:0000256" key="2">
    <source>
        <dbReference type="ARBA" id="ARBA00006275"/>
    </source>
</evidence>
<dbReference type="SUPFAM" id="SSF48452">
    <property type="entry name" value="TPR-like"/>
    <property type="match status" value="1"/>
</dbReference>
<dbReference type="EMBL" id="JACIFO010000004">
    <property type="protein sequence ID" value="MBB4118912.1"/>
    <property type="molecule type" value="Genomic_DNA"/>
</dbReference>
<dbReference type="Gene3D" id="1.25.40.390">
    <property type="match status" value="1"/>
</dbReference>
<proteinExistence type="inferred from homology"/>
<dbReference type="GO" id="GO:0009279">
    <property type="term" value="C:cell outer membrane"/>
    <property type="evidence" value="ECO:0007669"/>
    <property type="project" value="UniProtKB-SubCell"/>
</dbReference>
<comment type="similarity">
    <text evidence="2">Belongs to the SusD family.</text>
</comment>
<dbReference type="AlphaFoldDB" id="A0A840EHW8"/>
<feature type="chain" id="PRO_5032609506" description="RagB/SusD family nutrient uptake outer membrane protein" evidence="6">
    <location>
        <begin position="23"/>
        <end position="473"/>
    </location>
</feature>
<evidence type="ECO:0000256" key="1">
    <source>
        <dbReference type="ARBA" id="ARBA00004442"/>
    </source>
</evidence>
<reference evidence="9 10" key="1">
    <citation type="submission" date="2020-08" db="EMBL/GenBank/DDBJ databases">
        <title>Genomic Encyclopedia of Type Strains, Phase IV (KMG-IV): sequencing the most valuable type-strain genomes for metagenomic binning, comparative biology and taxonomic classification.</title>
        <authorList>
            <person name="Goeker M."/>
        </authorList>
    </citation>
    <scope>NUCLEOTIDE SEQUENCE [LARGE SCALE GENOMIC DNA]</scope>
    <source>
        <strain evidence="9 10">DSM 29568</strain>
    </source>
</reference>
<keyword evidence="10" id="KW-1185">Reference proteome</keyword>
<evidence type="ECO:0000256" key="3">
    <source>
        <dbReference type="ARBA" id="ARBA00022729"/>
    </source>
</evidence>